<accession>A0ABX8LL89</accession>
<protein>
    <submittedName>
        <fullName evidence="2">Uncharacterized protein</fullName>
    </submittedName>
</protein>
<keyword evidence="3" id="KW-1185">Reference proteome</keyword>
<name>A0ABX8LL89_9BACT</name>
<evidence type="ECO:0000313" key="3">
    <source>
        <dbReference type="Proteomes" id="UP000683559"/>
    </source>
</evidence>
<sequence length="132" mass="14632">MSIFTIAKKRTYPKAMLVTAILCFGSLPVLAKGLQHFDFSNEMPGTEAKSFSSLIGNWHINRDGSRSVYAVDGRNWEQGVMAPAAGAKARALYGESSTGFLHNLEAYRYSPLSVFKEVKTFQEEPLKPPSNR</sequence>
<organism evidence="2 3">
    <name type="scientific">Geomonas subterranea</name>
    <dbReference type="NCBI Taxonomy" id="2847989"/>
    <lineage>
        <taxon>Bacteria</taxon>
        <taxon>Pseudomonadati</taxon>
        <taxon>Thermodesulfobacteriota</taxon>
        <taxon>Desulfuromonadia</taxon>
        <taxon>Geobacterales</taxon>
        <taxon>Geobacteraceae</taxon>
        <taxon>Geomonas</taxon>
    </lineage>
</organism>
<dbReference type="RefSeq" id="WP_217288823.1">
    <property type="nucleotide sequence ID" value="NZ_CP077683.1"/>
</dbReference>
<feature type="signal peptide" evidence="1">
    <location>
        <begin position="1"/>
        <end position="31"/>
    </location>
</feature>
<dbReference type="Proteomes" id="UP000683559">
    <property type="component" value="Chromosome"/>
</dbReference>
<feature type="chain" id="PRO_5045934344" evidence="1">
    <location>
        <begin position="32"/>
        <end position="132"/>
    </location>
</feature>
<gene>
    <name evidence="2" type="ORF">KP001_07035</name>
</gene>
<proteinExistence type="predicted"/>
<dbReference type="EMBL" id="CP077683">
    <property type="protein sequence ID" value="QXE92269.1"/>
    <property type="molecule type" value="Genomic_DNA"/>
</dbReference>
<evidence type="ECO:0000256" key="1">
    <source>
        <dbReference type="SAM" id="SignalP"/>
    </source>
</evidence>
<keyword evidence="1" id="KW-0732">Signal</keyword>
<evidence type="ECO:0000313" key="2">
    <source>
        <dbReference type="EMBL" id="QXE92269.1"/>
    </source>
</evidence>
<reference evidence="2 3" key="1">
    <citation type="submission" date="2021-06" db="EMBL/GenBank/DDBJ databases">
        <title>Gemonas diversity in paddy soil.</title>
        <authorList>
            <person name="Liu G."/>
        </authorList>
    </citation>
    <scope>NUCLEOTIDE SEQUENCE [LARGE SCALE GENOMIC DNA]</scope>
    <source>
        <strain evidence="2 3">RG2</strain>
    </source>
</reference>